<evidence type="ECO:0000256" key="1">
    <source>
        <dbReference type="ARBA" id="ARBA00007409"/>
    </source>
</evidence>
<dbReference type="InParanoid" id="W3WSS4"/>
<dbReference type="HOGENOM" id="CLU_011226_6_3_1"/>
<feature type="domain" description="GST N-terminal" evidence="2">
    <location>
        <begin position="1"/>
        <end position="82"/>
    </location>
</feature>
<dbReference type="OrthoDB" id="2309723at2759"/>
<dbReference type="PROSITE" id="PS50404">
    <property type="entry name" value="GST_NTER"/>
    <property type="match status" value="1"/>
</dbReference>
<dbReference type="SUPFAM" id="SSF52833">
    <property type="entry name" value="Thioredoxin-like"/>
    <property type="match status" value="1"/>
</dbReference>
<organism evidence="4 5">
    <name type="scientific">Pestalotiopsis fici (strain W106-1 / CGMCC3.15140)</name>
    <dbReference type="NCBI Taxonomy" id="1229662"/>
    <lineage>
        <taxon>Eukaryota</taxon>
        <taxon>Fungi</taxon>
        <taxon>Dikarya</taxon>
        <taxon>Ascomycota</taxon>
        <taxon>Pezizomycotina</taxon>
        <taxon>Sordariomycetes</taxon>
        <taxon>Xylariomycetidae</taxon>
        <taxon>Amphisphaeriales</taxon>
        <taxon>Sporocadaceae</taxon>
        <taxon>Pestalotiopsis</taxon>
    </lineage>
</organism>
<dbReference type="InterPro" id="IPR040079">
    <property type="entry name" value="Glutathione_S-Trfase"/>
</dbReference>
<name>W3WSS4_PESFW</name>
<dbReference type="AlphaFoldDB" id="W3WSS4"/>
<dbReference type="PROSITE" id="PS50405">
    <property type="entry name" value="GST_CTER"/>
    <property type="match status" value="1"/>
</dbReference>
<dbReference type="SUPFAM" id="SSF47616">
    <property type="entry name" value="GST C-terminal domain-like"/>
    <property type="match status" value="1"/>
</dbReference>
<dbReference type="InterPro" id="IPR010987">
    <property type="entry name" value="Glutathione-S-Trfase_C-like"/>
</dbReference>
<dbReference type="PANTHER" id="PTHR44051:SF8">
    <property type="entry name" value="GLUTATHIONE S-TRANSFERASE GSTA"/>
    <property type="match status" value="1"/>
</dbReference>
<dbReference type="InterPro" id="IPR036249">
    <property type="entry name" value="Thioredoxin-like_sf"/>
</dbReference>
<proteinExistence type="inferred from homology"/>
<comment type="similarity">
    <text evidence="1">Belongs to the GST superfamily.</text>
</comment>
<dbReference type="EMBL" id="KI912116">
    <property type="protein sequence ID" value="ETS76910.1"/>
    <property type="molecule type" value="Genomic_DNA"/>
</dbReference>
<dbReference type="InterPro" id="IPR004046">
    <property type="entry name" value="GST_C"/>
</dbReference>
<evidence type="ECO:0008006" key="6">
    <source>
        <dbReference type="Google" id="ProtNLM"/>
    </source>
</evidence>
<dbReference type="GeneID" id="19275797"/>
<dbReference type="RefSeq" id="XP_007837556.1">
    <property type="nucleotide sequence ID" value="XM_007839365.1"/>
</dbReference>
<accession>W3WSS4</accession>
<sequence length="220" mass="25078">MKFYDAAAPNPFVVRLFVLERGGLQFDVQQVDIMSLENRRLAYRRDVNPRGELPALRISENFVLTEITAICEYLDEIPKGGKSLFGETPEERAETRMWLRRMDLEIAQPVISWYRNDPATIDFYKGNRLPTPSAQVNEKVVINQFLNLLDDELEGKTWLCGDRFTAADIHFYGLLKMMVMGPASWVLSPGRKNVEAYFARMDGRKASTEALATFGTTVSV</sequence>
<dbReference type="PANTHER" id="PTHR44051">
    <property type="entry name" value="GLUTATHIONE S-TRANSFERASE-RELATED"/>
    <property type="match status" value="1"/>
</dbReference>
<feature type="domain" description="GST C-terminal" evidence="3">
    <location>
        <begin position="88"/>
        <end position="220"/>
    </location>
</feature>
<dbReference type="FunCoup" id="W3WSS4">
    <property type="interactions" value="564"/>
</dbReference>
<dbReference type="Proteomes" id="UP000030651">
    <property type="component" value="Unassembled WGS sequence"/>
</dbReference>
<evidence type="ECO:0000259" key="2">
    <source>
        <dbReference type="PROSITE" id="PS50404"/>
    </source>
</evidence>
<protein>
    <recommendedName>
        <fullName evidence="6">Glutathione S-transferase</fullName>
    </recommendedName>
</protein>
<dbReference type="STRING" id="1229662.W3WSS4"/>
<dbReference type="InterPro" id="IPR004045">
    <property type="entry name" value="Glutathione_S-Trfase_N"/>
</dbReference>
<dbReference type="KEGG" id="pfy:PFICI_10784"/>
<keyword evidence="5" id="KW-1185">Reference proteome</keyword>
<gene>
    <name evidence="4" type="ORF">PFICI_10784</name>
</gene>
<dbReference type="Gene3D" id="1.20.1050.10">
    <property type="match status" value="1"/>
</dbReference>
<dbReference type="SFLD" id="SFLDG00358">
    <property type="entry name" value="Main_(cytGST)"/>
    <property type="match status" value="1"/>
</dbReference>
<dbReference type="Gene3D" id="3.40.30.10">
    <property type="entry name" value="Glutaredoxin"/>
    <property type="match status" value="1"/>
</dbReference>
<dbReference type="Pfam" id="PF13409">
    <property type="entry name" value="GST_N_2"/>
    <property type="match status" value="1"/>
</dbReference>
<dbReference type="InterPro" id="IPR036282">
    <property type="entry name" value="Glutathione-S-Trfase_C_sf"/>
</dbReference>
<dbReference type="eggNOG" id="KOG0867">
    <property type="taxonomic scope" value="Eukaryota"/>
</dbReference>
<reference evidence="5" key="1">
    <citation type="journal article" date="2015" name="BMC Genomics">
        <title>Genomic and transcriptomic analysis of the endophytic fungus Pestalotiopsis fici reveals its lifestyle and high potential for synthesis of natural products.</title>
        <authorList>
            <person name="Wang X."/>
            <person name="Zhang X."/>
            <person name="Liu L."/>
            <person name="Xiang M."/>
            <person name="Wang W."/>
            <person name="Sun X."/>
            <person name="Che Y."/>
            <person name="Guo L."/>
            <person name="Liu G."/>
            <person name="Guo L."/>
            <person name="Wang C."/>
            <person name="Yin W.B."/>
            <person name="Stadler M."/>
            <person name="Zhang X."/>
            <person name="Liu X."/>
        </authorList>
    </citation>
    <scope>NUCLEOTIDE SEQUENCE [LARGE SCALE GENOMIC DNA]</scope>
    <source>
        <strain evidence="5">W106-1 / CGMCC3.15140</strain>
    </source>
</reference>
<dbReference type="SFLD" id="SFLDS00019">
    <property type="entry name" value="Glutathione_Transferase_(cytos"/>
    <property type="match status" value="1"/>
</dbReference>
<evidence type="ECO:0000313" key="4">
    <source>
        <dbReference type="EMBL" id="ETS76910.1"/>
    </source>
</evidence>
<dbReference type="Pfam" id="PF00043">
    <property type="entry name" value="GST_C"/>
    <property type="match status" value="1"/>
</dbReference>
<evidence type="ECO:0000259" key="3">
    <source>
        <dbReference type="PROSITE" id="PS50405"/>
    </source>
</evidence>
<evidence type="ECO:0000313" key="5">
    <source>
        <dbReference type="Proteomes" id="UP000030651"/>
    </source>
</evidence>
<dbReference type="OMA" id="AICRYFE"/>